<proteinExistence type="predicted"/>
<protein>
    <submittedName>
        <fullName evidence="2">Uncharacterized protein</fullName>
    </submittedName>
</protein>
<feature type="transmembrane region" description="Helical" evidence="1">
    <location>
        <begin position="15"/>
        <end position="33"/>
    </location>
</feature>
<dbReference type="Proteomes" id="UP000823388">
    <property type="component" value="Chromosome 4K"/>
</dbReference>
<gene>
    <name evidence="2" type="ORF">PVAP13_4KG308205</name>
</gene>
<evidence type="ECO:0000256" key="1">
    <source>
        <dbReference type="SAM" id="Phobius"/>
    </source>
</evidence>
<dbReference type="EMBL" id="CM029043">
    <property type="protein sequence ID" value="KAG2612791.1"/>
    <property type="molecule type" value="Genomic_DNA"/>
</dbReference>
<dbReference type="AlphaFoldDB" id="A0A8T0TLI0"/>
<evidence type="ECO:0000313" key="3">
    <source>
        <dbReference type="Proteomes" id="UP000823388"/>
    </source>
</evidence>
<comment type="caution">
    <text evidence="2">The sequence shown here is derived from an EMBL/GenBank/DDBJ whole genome shotgun (WGS) entry which is preliminary data.</text>
</comment>
<keyword evidence="3" id="KW-1185">Reference proteome</keyword>
<keyword evidence="1" id="KW-0812">Transmembrane</keyword>
<accession>A0A8T0TLI0</accession>
<sequence length="58" mass="6841">MMLYHIAMMLYHGFYHLYPAVVIWQTYLFLVSVKLKNALPQFLATPTVILEQSKLLIQ</sequence>
<keyword evidence="1" id="KW-1133">Transmembrane helix</keyword>
<name>A0A8T0TLI0_PANVG</name>
<reference evidence="2" key="1">
    <citation type="submission" date="2020-05" db="EMBL/GenBank/DDBJ databases">
        <title>WGS assembly of Panicum virgatum.</title>
        <authorList>
            <person name="Lovell J.T."/>
            <person name="Jenkins J."/>
            <person name="Shu S."/>
            <person name="Juenger T.E."/>
            <person name="Schmutz J."/>
        </authorList>
    </citation>
    <scope>NUCLEOTIDE SEQUENCE</scope>
    <source>
        <strain evidence="2">AP13</strain>
    </source>
</reference>
<evidence type="ECO:0000313" key="2">
    <source>
        <dbReference type="EMBL" id="KAG2612791.1"/>
    </source>
</evidence>
<organism evidence="2 3">
    <name type="scientific">Panicum virgatum</name>
    <name type="common">Blackwell switchgrass</name>
    <dbReference type="NCBI Taxonomy" id="38727"/>
    <lineage>
        <taxon>Eukaryota</taxon>
        <taxon>Viridiplantae</taxon>
        <taxon>Streptophyta</taxon>
        <taxon>Embryophyta</taxon>
        <taxon>Tracheophyta</taxon>
        <taxon>Spermatophyta</taxon>
        <taxon>Magnoliopsida</taxon>
        <taxon>Liliopsida</taxon>
        <taxon>Poales</taxon>
        <taxon>Poaceae</taxon>
        <taxon>PACMAD clade</taxon>
        <taxon>Panicoideae</taxon>
        <taxon>Panicodae</taxon>
        <taxon>Paniceae</taxon>
        <taxon>Panicinae</taxon>
        <taxon>Panicum</taxon>
        <taxon>Panicum sect. Hiantes</taxon>
    </lineage>
</organism>
<keyword evidence="1" id="KW-0472">Membrane</keyword>